<evidence type="ECO:0000313" key="3">
    <source>
        <dbReference type="Proteomes" id="UP001500051"/>
    </source>
</evidence>
<protein>
    <submittedName>
        <fullName evidence="2">TIM barrel protein</fullName>
    </submittedName>
</protein>
<dbReference type="SUPFAM" id="SSF51658">
    <property type="entry name" value="Xylose isomerase-like"/>
    <property type="match status" value="1"/>
</dbReference>
<sequence length="274" mass="29282">MTATRRPAPVKAVHSWALHRTLGSFVAAGAMPMGGLPAGGGGGLALLDLPAELARRGYGAFQLAHFYLPSTDPGYLAELRAALTAADVQLECFLIDDGDPSDTIGAAPGEDWISGWLDIAVALGAPRARVVAGKSEPTPLRLDASARVLRRLADRHPELRVVTENWHALLPNADAVIALLERTEDRVGFLADLGNWRGPGKYDELARVAHLAETCQAKVRMADTGLDVEDYRRSLGVLRDAGYAGPLAMVYDGPDPDEWGHLDQAYAVVTEVFG</sequence>
<feature type="domain" description="Xylose isomerase-like TIM barrel" evidence="1">
    <location>
        <begin position="51"/>
        <end position="251"/>
    </location>
</feature>
<comment type="caution">
    <text evidence="2">The sequence shown here is derived from an EMBL/GenBank/DDBJ whole genome shotgun (WGS) entry which is preliminary data.</text>
</comment>
<name>A0ABP7DG33_9ACTN</name>
<dbReference type="Gene3D" id="3.20.20.150">
    <property type="entry name" value="Divalent-metal-dependent TIM barrel enzymes"/>
    <property type="match status" value="1"/>
</dbReference>
<dbReference type="InterPro" id="IPR013022">
    <property type="entry name" value="Xyl_isomerase-like_TIM-brl"/>
</dbReference>
<accession>A0ABP7DG33</accession>
<dbReference type="EMBL" id="BAAAYX010000004">
    <property type="protein sequence ID" value="GAA3702775.1"/>
    <property type="molecule type" value="Genomic_DNA"/>
</dbReference>
<organism evidence="2 3">
    <name type="scientific">Microlunatus aurantiacus</name>
    <dbReference type="NCBI Taxonomy" id="446786"/>
    <lineage>
        <taxon>Bacteria</taxon>
        <taxon>Bacillati</taxon>
        <taxon>Actinomycetota</taxon>
        <taxon>Actinomycetes</taxon>
        <taxon>Propionibacteriales</taxon>
        <taxon>Propionibacteriaceae</taxon>
        <taxon>Microlunatus</taxon>
    </lineage>
</organism>
<proteinExistence type="predicted"/>
<evidence type="ECO:0000259" key="1">
    <source>
        <dbReference type="Pfam" id="PF01261"/>
    </source>
</evidence>
<evidence type="ECO:0000313" key="2">
    <source>
        <dbReference type="EMBL" id="GAA3702775.1"/>
    </source>
</evidence>
<dbReference type="RefSeq" id="WP_344812172.1">
    <property type="nucleotide sequence ID" value="NZ_BAAAYX010000004.1"/>
</dbReference>
<reference evidence="3" key="1">
    <citation type="journal article" date="2019" name="Int. J. Syst. Evol. Microbiol.">
        <title>The Global Catalogue of Microorganisms (GCM) 10K type strain sequencing project: providing services to taxonomists for standard genome sequencing and annotation.</title>
        <authorList>
            <consortium name="The Broad Institute Genomics Platform"/>
            <consortium name="The Broad Institute Genome Sequencing Center for Infectious Disease"/>
            <person name="Wu L."/>
            <person name="Ma J."/>
        </authorList>
    </citation>
    <scope>NUCLEOTIDE SEQUENCE [LARGE SCALE GENOMIC DNA]</scope>
    <source>
        <strain evidence="3">JCM 16548</strain>
    </source>
</reference>
<dbReference type="InterPro" id="IPR036237">
    <property type="entry name" value="Xyl_isomerase-like_sf"/>
</dbReference>
<keyword evidence="3" id="KW-1185">Reference proteome</keyword>
<dbReference type="Proteomes" id="UP001500051">
    <property type="component" value="Unassembled WGS sequence"/>
</dbReference>
<gene>
    <name evidence="2" type="ORF">GCM10022204_19890</name>
</gene>
<dbReference type="Pfam" id="PF01261">
    <property type="entry name" value="AP_endonuc_2"/>
    <property type="match status" value="1"/>
</dbReference>